<dbReference type="Pfam" id="PF02518">
    <property type="entry name" value="HATPase_c"/>
    <property type="match status" value="1"/>
</dbReference>
<dbReference type="OrthoDB" id="5242013at2"/>
<evidence type="ECO:0000313" key="4">
    <source>
        <dbReference type="Proteomes" id="UP000295244"/>
    </source>
</evidence>
<evidence type="ECO:0000313" key="3">
    <source>
        <dbReference type="EMBL" id="TCJ16621.1"/>
    </source>
</evidence>
<comment type="caution">
    <text evidence="3">The sequence shown here is derived from an EMBL/GenBank/DDBJ whole genome shotgun (WGS) entry which is preliminary data.</text>
</comment>
<dbReference type="SMART" id="SM00387">
    <property type="entry name" value="HATPase_c"/>
    <property type="match status" value="1"/>
</dbReference>
<keyword evidence="4" id="KW-1185">Reference proteome</keyword>
<dbReference type="EMBL" id="SKBU01000015">
    <property type="protein sequence ID" value="TCJ16621.1"/>
    <property type="molecule type" value="Genomic_DNA"/>
</dbReference>
<sequence>MQGPYRDLGRGLARLAGPEGARRSPSRITSIEHAARELVRNARDAGARNILVASTLKRRRYRTLTVIDDGCGIPEPHRETVFEPGVTSRHLKPVADEFGAHGAGLSLYHIRRSALHARVLSTHNPTSIQTTFDTQTLPERTLQSASRPSNSNLQATLSKLARKNPGVSIFLGTPSTILARLLEDHIIQKSGSKELRAEAERLGLEVSLRTVQRVLRGEVEPAGRVREGGAGIRRRAGGRGGGGSGPVLRLEPDDVRRIGDILSEAARASYLAVDRVESESGPGYVSLRVRVYEPEEEYDE</sequence>
<organism evidence="3 4">
    <name type="scientific">Rubrobacter taiwanensis</name>
    <dbReference type="NCBI Taxonomy" id="185139"/>
    <lineage>
        <taxon>Bacteria</taxon>
        <taxon>Bacillati</taxon>
        <taxon>Actinomycetota</taxon>
        <taxon>Rubrobacteria</taxon>
        <taxon>Rubrobacterales</taxon>
        <taxon>Rubrobacteraceae</taxon>
        <taxon>Rubrobacter</taxon>
    </lineage>
</organism>
<dbReference type="AlphaFoldDB" id="A0A4R1BHD6"/>
<feature type="region of interest" description="Disordered" evidence="1">
    <location>
        <begin position="1"/>
        <end position="26"/>
    </location>
</feature>
<keyword evidence="3" id="KW-0547">Nucleotide-binding</keyword>
<accession>A0A4R1BHD6</accession>
<reference evidence="3 4" key="1">
    <citation type="submission" date="2019-03" db="EMBL/GenBank/DDBJ databases">
        <title>Whole genome sequence of a novel Rubrobacter taiwanensis strain, isolated from Yellowstone National Park.</title>
        <authorList>
            <person name="Freed S."/>
            <person name="Ramaley R.F."/>
            <person name="Kyndt J.A."/>
        </authorList>
    </citation>
    <scope>NUCLEOTIDE SEQUENCE [LARGE SCALE GENOMIC DNA]</scope>
    <source>
        <strain evidence="3 4">Yellowstone</strain>
    </source>
</reference>
<protein>
    <submittedName>
        <fullName evidence="3">ATP-binding protein</fullName>
    </submittedName>
</protein>
<evidence type="ECO:0000259" key="2">
    <source>
        <dbReference type="SMART" id="SM00387"/>
    </source>
</evidence>
<feature type="region of interest" description="Disordered" evidence="1">
    <location>
        <begin position="228"/>
        <end position="249"/>
    </location>
</feature>
<dbReference type="InterPro" id="IPR036890">
    <property type="entry name" value="HATPase_C_sf"/>
</dbReference>
<dbReference type="RefSeq" id="WP_132690641.1">
    <property type="nucleotide sequence ID" value="NZ_SKBU01000015.1"/>
</dbReference>
<keyword evidence="3" id="KW-0067">ATP-binding</keyword>
<evidence type="ECO:0000256" key="1">
    <source>
        <dbReference type="SAM" id="MobiDB-lite"/>
    </source>
</evidence>
<dbReference type="Proteomes" id="UP000295244">
    <property type="component" value="Unassembled WGS sequence"/>
</dbReference>
<feature type="domain" description="Histidine kinase/HSP90-like ATPase" evidence="2">
    <location>
        <begin position="26"/>
        <end position="136"/>
    </location>
</feature>
<gene>
    <name evidence="3" type="ORF">E0L93_07705</name>
</gene>
<proteinExistence type="predicted"/>
<dbReference type="InterPro" id="IPR003594">
    <property type="entry name" value="HATPase_dom"/>
</dbReference>
<name>A0A4R1BHD6_9ACTN</name>
<dbReference type="SUPFAM" id="SSF55874">
    <property type="entry name" value="ATPase domain of HSP90 chaperone/DNA topoisomerase II/histidine kinase"/>
    <property type="match status" value="1"/>
</dbReference>
<dbReference type="GO" id="GO:0005524">
    <property type="term" value="F:ATP binding"/>
    <property type="evidence" value="ECO:0007669"/>
    <property type="project" value="UniProtKB-KW"/>
</dbReference>
<dbReference type="CDD" id="cd00075">
    <property type="entry name" value="HATPase"/>
    <property type="match status" value="1"/>
</dbReference>
<dbReference type="Gene3D" id="3.30.565.10">
    <property type="entry name" value="Histidine kinase-like ATPase, C-terminal domain"/>
    <property type="match status" value="1"/>
</dbReference>